<dbReference type="InterPro" id="IPR036737">
    <property type="entry name" value="OmpA-like_sf"/>
</dbReference>
<dbReference type="PROSITE" id="PS51123">
    <property type="entry name" value="OMPA_2"/>
    <property type="match status" value="1"/>
</dbReference>
<dbReference type="InterPro" id="IPR006665">
    <property type="entry name" value="OmpA-like"/>
</dbReference>
<dbReference type="RefSeq" id="WP_188420255.1">
    <property type="nucleotide sequence ID" value="NZ_BMDP01000002.1"/>
</dbReference>
<dbReference type="AlphaFoldDB" id="A0A8J3F5K4"/>
<evidence type="ECO:0000256" key="2">
    <source>
        <dbReference type="ARBA" id="ARBA00023136"/>
    </source>
</evidence>
<evidence type="ECO:0000256" key="3">
    <source>
        <dbReference type="ARBA" id="ARBA00023237"/>
    </source>
</evidence>
<feature type="chain" id="PRO_5035268310" evidence="5">
    <location>
        <begin position="21"/>
        <end position="217"/>
    </location>
</feature>
<dbReference type="PANTHER" id="PTHR30329">
    <property type="entry name" value="STATOR ELEMENT OF FLAGELLAR MOTOR COMPLEX"/>
    <property type="match status" value="1"/>
</dbReference>
<dbReference type="PRINTS" id="PR01021">
    <property type="entry name" value="OMPADOMAIN"/>
</dbReference>
<name>A0A8J3F5K4_9BURK</name>
<feature type="domain" description="OmpA-like" evidence="6">
    <location>
        <begin position="91"/>
        <end position="216"/>
    </location>
</feature>
<dbReference type="EMBL" id="BMDP01000002">
    <property type="protein sequence ID" value="GGI54169.1"/>
    <property type="molecule type" value="Genomic_DNA"/>
</dbReference>
<gene>
    <name evidence="7" type="ORF">GCM10011430_13430</name>
</gene>
<evidence type="ECO:0000313" key="7">
    <source>
        <dbReference type="EMBL" id="GGI54169.1"/>
    </source>
</evidence>
<dbReference type="CDD" id="cd07185">
    <property type="entry name" value="OmpA_C-like"/>
    <property type="match status" value="1"/>
</dbReference>
<dbReference type="GO" id="GO:0009279">
    <property type="term" value="C:cell outer membrane"/>
    <property type="evidence" value="ECO:0007669"/>
    <property type="project" value="UniProtKB-SubCell"/>
</dbReference>
<evidence type="ECO:0000256" key="1">
    <source>
        <dbReference type="ARBA" id="ARBA00004442"/>
    </source>
</evidence>
<evidence type="ECO:0000256" key="4">
    <source>
        <dbReference type="PROSITE-ProRule" id="PRU00473"/>
    </source>
</evidence>
<keyword evidence="5" id="KW-0732">Signal</keyword>
<keyword evidence="3" id="KW-0998">Cell outer membrane</keyword>
<organism evidence="7 8">
    <name type="scientific">Oxalicibacterium solurbis</name>
    <dbReference type="NCBI Taxonomy" id="69280"/>
    <lineage>
        <taxon>Bacteria</taxon>
        <taxon>Pseudomonadati</taxon>
        <taxon>Pseudomonadota</taxon>
        <taxon>Betaproteobacteria</taxon>
        <taxon>Burkholderiales</taxon>
        <taxon>Oxalobacteraceae</taxon>
        <taxon>Oxalicibacterium</taxon>
    </lineage>
</organism>
<reference evidence="7" key="2">
    <citation type="submission" date="2020-09" db="EMBL/GenBank/DDBJ databases">
        <authorList>
            <person name="Sun Q."/>
            <person name="Sedlacek I."/>
        </authorList>
    </citation>
    <scope>NUCLEOTIDE SEQUENCE</scope>
    <source>
        <strain evidence="7">CCM 7664</strain>
    </source>
</reference>
<comment type="caution">
    <text evidence="7">The sequence shown here is derived from an EMBL/GenBank/DDBJ whole genome shotgun (WGS) entry which is preliminary data.</text>
</comment>
<dbReference type="InterPro" id="IPR050330">
    <property type="entry name" value="Bact_OuterMem_StrucFunc"/>
</dbReference>
<dbReference type="Pfam" id="PF00691">
    <property type="entry name" value="OmpA"/>
    <property type="match status" value="1"/>
</dbReference>
<reference evidence="7" key="1">
    <citation type="journal article" date="2014" name="Int. J. Syst. Evol. Microbiol.">
        <title>Complete genome sequence of Corynebacterium casei LMG S-19264T (=DSM 44701T), isolated from a smear-ripened cheese.</title>
        <authorList>
            <consortium name="US DOE Joint Genome Institute (JGI-PGF)"/>
            <person name="Walter F."/>
            <person name="Albersmeier A."/>
            <person name="Kalinowski J."/>
            <person name="Ruckert C."/>
        </authorList>
    </citation>
    <scope>NUCLEOTIDE SEQUENCE</scope>
    <source>
        <strain evidence="7">CCM 7664</strain>
    </source>
</reference>
<protein>
    <submittedName>
        <fullName evidence="7">Membrane protein</fullName>
    </submittedName>
</protein>
<keyword evidence="8" id="KW-1185">Reference proteome</keyword>
<keyword evidence="2 4" id="KW-0472">Membrane</keyword>
<dbReference type="InterPro" id="IPR006664">
    <property type="entry name" value="OMP_bac"/>
</dbReference>
<evidence type="ECO:0000313" key="8">
    <source>
        <dbReference type="Proteomes" id="UP000627205"/>
    </source>
</evidence>
<proteinExistence type="predicted"/>
<evidence type="ECO:0000259" key="6">
    <source>
        <dbReference type="PROSITE" id="PS51123"/>
    </source>
</evidence>
<feature type="signal peptide" evidence="5">
    <location>
        <begin position="1"/>
        <end position="20"/>
    </location>
</feature>
<dbReference type="Proteomes" id="UP000627205">
    <property type="component" value="Unassembled WGS sequence"/>
</dbReference>
<dbReference type="Gene3D" id="3.30.1330.60">
    <property type="entry name" value="OmpA-like domain"/>
    <property type="match status" value="1"/>
</dbReference>
<evidence type="ECO:0000256" key="5">
    <source>
        <dbReference type="SAM" id="SignalP"/>
    </source>
</evidence>
<dbReference type="SUPFAM" id="SSF103088">
    <property type="entry name" value="OmpA-like"/>
    <property type="match status" value="1"/>
</dbReference>
<dbReference type="PANTHER" id="PTHR30329:SF21">
    <property type="entry name" value="LIPOPROTEIN YIAD-RELATED"/>
    <property type="match status" value="1"/>
</dbReference>
<sequence length="217" mass="22821">MIDKLALGLLMGVSSTFAFAQTDIQAPQNDGYNQDSRGAVTRSGFGLCWRSGSWTATDAVAGCDGALKPPIPNPIAPEVKNILASEAMDKPCDFMVTLESGETFASGQAALNAKAKKRLADTVLPQLAKCQSIADLTITGHTDNIGAAEANRHLSEKRAASVASFLKSHGVTAPINIHGAGETQPLVNCHAGMSRTKLISCLAPNRRVQIQVHGTQK</sequence>
<comment type="subcellular location">
    <subcellularLocation>
        <location evidence="1">Cell outer membrane</location>
    </subcellularLocation>
</comment>
<accession>A0A8J3F5K4</accession>